<sequence length="497" mass="57878">MLLDHIGQRFLERAVELVKSGYKFVFVLDNIDWEERVHDMRKDNQNTSVHAVATTIVFNRVPDEKLPDSEPQQDLRKCNVYQLVKLTASEIESIRKQYHRFVQDLLFEHFPFFSSYQSSLPNNSTCCRYSDEMAMKSETITMPVLMKDEKKYAECVDVLDKLEDWTHQKYTLLLDCANQVNQPLLLIQFVLRPYPHLQVRFLLHPYLQLPVCFLLSLYLPLPVLFLLYNSVVDLTNLPHISHLLHLVKIHCAELEFLVFGDQLTRIRLAGAKDLHAGCHTARQRLDHLYPFCIVDWHTKRSYLKDAVKSGNGEYLEVLRKQLLVHFFSTPGYEFAIEMLINILQYQVLLTEAEAHQCKWAATVNWNGGSGKNIEIDLFQENQNSEMKKLIKSMGANKSEQAISRAILSHSHKSALNDDTVILGDLRDLRPFKKVVGREFESFQDISANPTKKFDSAKFQTWIKRHTKNILLHYPVFDNDDEDDSEDDNEDVFDDIEQ</sequence>
<dbReference type="AlphaFoldDB" id="A0A6S7GA75"/>
<reference evidence="2" key="1">
    <citation type="submission" date="2020-04" db="EMBL/GenBank/DDBJ databases">
        <authorList>
            <person name="Alioto T."/>
            <person name="Alioto T."/>
            <person name="Gomez Garrido J."/>
        </authorList>
    </citation>
    <scope>NUCLEOTIDE SEQUENCE</scope>
    <source>
        <strain evidence="2">A484AB</strain>
    </source>
</reference>
<name>A0A6S7GA75_PARCT</name>
<evidence type="ECO:0000313" key="3">
    <source>
        <dbReference type="Proteomes" id="UP001152795"/>
    </source>
</evidence>
<gene>
    <name evidence="2" type="ORF">PACLA_8A053560</name>
</gene>
<dbReference type="EMBL" id="CACRXK020000485">
    <property type="protein sequence ID" value="CAB3982271.1"/>
    <property type="molecule type" value="Genomic_DNA"/>
</dbReference>
<evidence type="ECO:0000259" key="1">
    <source>
        <dbReference type="Pfam" id="PF20231"/>
    </source>
</evidence>
<dbReference type="Pfam" id="PF20231">
    <property type="entry name" value="DUF6589"/>
    <property type="match status" value="1"/>
</dbReference>
<dbReference type="Proteomes" id="UP001152795">
    <property type="component" value="Unassembled WGS sequence"/>
</dbReference>
<dbReference type="OrthoDB" id="5955918at2759"/>
<protein>
    <recommendedName>
        <fullName evidence="1">DUF6589 domain-containing protein</fullName>
    </recommendedName>
</protein>
<keyword evidence="3" id="KW-1185">Reference proteome</keyword>
<proteinExistence type="predicted"/>
<dbReference type="InterPro" id="IPR046496">
    <property type="entry name" value="DUF6589"/>
</dbReference>
<accession>A0A6S7GA75</accession>
<organism evidence="2 3">
    <name type="scientific">Paramuricea clavata</name>
    <name type="common">Red gorgonian</name>
    <name type="synonym">Violescent sea-whip</name>
    <dbReference type="NCBI Taxonomy" id="317549"/>
    <lineage>
        <taxon>Eukaryota</taxon>
        <taxon>Metazoa</taxon>
        <taxon>Cnidaria</taxon>
        <taxon>Anthozoa</taxon>
        <taxon>Octocorallia</taxon>
        <taxon>Malacalcyonacea</taxon>
        <taxon>Plexauridae</taxon>
        <taxon>Paramuricea</taxon>
    </lineage>
</organism>
<feature type="domain" description="DUF6589" evidence="1">
    <location>
        <begin position="303"/>
        <end position="404"/>
    </location>
</feature>
<comment type="caution">
    <text evidence="2">The sequence shown here is derived from an EMBL/GenBank/DDBJ whole genome shotgun (WGS) entry which is preliminary data.</text>
</comment>
<evidence type="ECO:0000313" key="2">
    <source>
        <dbReference type="EMBL" id="CAB3982271.1"/>
    </source>
</evidence>